<proteinExistence type="predicted"/>
<evidence type="ECO:0000313" key="2">
    <source>
        <dbReference type="EMBL" id="CAB4123770.1"/>
    </source>
</evidence>
<feature type="transmembrane region" description="Helical" evidence="1">
    <location>
        <begin position="20"/>
        <end position="42"/>
    </location>
</feature>
<dbReference type="EMBL" id="LR796172">
    <property type="protein sequence ID" value="CAB4123770.1"/>
    <property type="molecule type" value="Genomic_DNA"/>
</dbReference>
<sequence length="60" mass="6448">MNEHHDTIKHVIDVVAPLAAIGSFLEVISPVFGFIGAILALMRIAEMVSGKSFADLIRGK</sequence>
<accession>A0A6J5KU91</accession>
<gene>
    <name evidence="2" type="ORF">UFOVP48_79</name>
</gene>
<reference evidence="2" key="1">
    <citation type="submission" date="2020-04" db="EMBL/GenBank/DDBJ databases">
        <authorList>
            <person name="Chiriac C."/>
            <person name="Salcher M."/>
            <person name="Ghai R."/>
            <person name="Kavagutti S V."/>
        </authorList>
    </citation>
    <scope>NUCLEOTIDE SEQUENCE</scope>
</reference>
<organism evidence="2">
    <name type="scientific">uncultured Caudovirales phage</name>
    <dbReference type="NCBI Taxonomy" id="2100421"/>
    <lineage>
        <taxon>Viruses</taxon>
        <taxon>Duplodnaviria</taxon>
        <taxon>Heunggongvirae</taxon>
        <taxon>Uroviricota</taxon>
        <taxon>Caudoviricetes</taxon>
        <taxon>Peduoviridae</taxon>
        <taxon>Maltschvirus</taxon>
        <taxon>Maltschvirus maltsch</taxon>
    </lineage>
</organism>
<name>A0A6J5KU91_9CAUD</name>
<keyword evidence="1" id="KW-0472">Membrane</keyword>
<keyword evidence="1" id="KW-0812">Transmembrane</keyword>
<evidence type="ECO:0000256" key="1">
    <source>
        <dbReference type="SAM" id="Phobius"/>
    </source>
</evidence>
<keyword evidence="1" id="KW-1133">Transmembrane helix</keyword>
<protein>
    <submittedName>
        <fullName evidence="2">Uncharacterized protein</fullName>
    </submittedName>
</protein>